<sequence>MGTTPPEKTTLRSLFNARSMLKKIGRDIAISGTFYAAPLAMRVYENWGAYSAADIAPVSGMLALLTGVTAVGISTGRYLGGGVGLSIDALVNTARRKPALSSMETRKAAATIGGFIGFASCYIPYLVMSALMTNSIEAHEPQPKEAELIYVINKSESIREPQIS</sequence>
<keyword evidence="1" id="KW-1133">Transmembrane helix</keyword>
<reference evidence="2 3" key="1">
    <citation type="submission" date="2020-07" db="EMBL/GenBank/DDBJ databases">
        <title>Huge and variable diversity of episymbiotic CPR bacteria and DPANN archaea in groundwater ecosystems.</title>
        <authorList>
            <person name="He C.Y."/>
            <person name="Keren R."/>
            <person name="Whittaker M."/>
            <person name="Farag I.F."/>
            <person name="Doudna J."/>
            <person name="Cate J.H.D."/>
            <person name="Banfield J.F."/>
        </authorList>
    </citation>
    <scope>NUCLEOTIDE SEQUENCE [LARGE SCALE GENOMIC DNA]</scope>
    <source>
        <strain evidence="2">NC_groundwater_70_Ag_B-0.1um_54_66</strain>
    </source>
</reference>
<dbReference type="AlphaFoldDB" id="A0A7T5UHE3"/>
<feature type="transmembrane region" description="Helical" evidence="1">
    <location>
        <begin position="28"/>
        <end position="44"/>
    </location>
</feature>
<evidence type="ECO:0000256" key="1">
    <source>
        <dbReference type="SAM" id="Phobius"/>
    </source>
</evidence>
<name>A0A7T5UHE3_9BACT</name>
<dbReference type="EMBL" id="CP066681">
    <property type="protein sequence ID" value="QQG35523.1"/>
    <property type="molecule type" value="Genomic_DNA"/>
</dbReference>
<gene>
    <name evidence="2" type="ORF">HYS17_08280</name>
</gene>
<keyword evidence="1" id="KW-0812">Transmembrane</keyword>
<proteinExistence type="predicted"/>
<feature type="transmembrane region" description="Helical" evidence="1">
    <location>
        <begin position="64"/>
        <end position="87"/>
    </location>
</feature>
<feature type="transmembrane region" description="Helical" evidence="1">
    <location>
        <begin position="108"/>
        <end position="127"/>
    </location>
</feature>
<protein>
    <submittedName>
        <fullName evidence="2">Uncharacterized protein</fullName>
    </submittedName>
</protein>
<organism evidence="2 3">
    <name type="scientific">Micavibrio aeruginosavorus</name>
    <dbReference type="NCBI Taxonomy" id="349221"/>
    <lineage>
        <taxon>Bacteria</taxon>
        <taxon>Pseudomonadati</taxon>
        <taxon>Bdellovibrionota</taxon>
        <taxon>Bdellovibrionia</taxon>
        <taxon>Bdellovibrionales</taxon>
        <taxon>Pseudobdellovibrionaceae</taxon>
        <taxon>Micavibrio</taxon>
    </lineage>
</organism>
<keyword evidence="1" id="KW-0472">Membrane</keyword>
<accession>A0A7T5UHE3</accession>
<evidence type="ECO:0000313" key="2">
    <source>
        <dbReference type="EMBL" id="QQG35523.1"/>
    </source>
</evidence>
<evidence type="ECO:0000313" key="3">
    <source>
        <dbReference type="Proteomes" id="UP000595362"/>
    </source>
</evidence>
<dbReference type="Proteomes" id="UP000595362">
    <property type="component" value="Chromosome"/>
</dbReference>